<dbReference type="SUPFAM" id="SSF53681">
    <property type="entry name" value="Aspartate/glutamate racemase"/>
    <property type="match status" value="2"/>
</dbReference>
<dbReference type="GO" id="GO:0071555">
    <property type="term" value="P:cell wall organization"/>
    <property type="evidence" value="ECO:0007669"/>
    <property type="project" value="UniProtKB-KW"/>
</dbReference>
<evidence type="ECO:0000313" key="8">
    <source>
        <dbReference type="EMBL" id="MBO8451171.1"/>
    </source>
</evidence>
<reference evidence="8" key="2">
    <citation type="journal article" date="2021" name="PeerJ">
        <title>Extensive microbial diversity within the chicken gut microbiome revealed by metagenomics and culture.</title>
        <authorList>
            <person name="Gilroy R."/>
            <person name="Ravi A."/>
            <person name="Getino M."/>
            <person name="Pursley I."/>
            <person name="Horton D.L."/>
            <person name="Alikhan N.F."/>
            <person name="Baker D."/>
            <person name="Gharbi K."/>
            <person name="Hall N."/>
            <person name="Watson M."/>
            <person name="Adriaenssens E.M."/>
            <person name="Foster-Nyarko E."/>
            <person name="Jarju S."/>
            <person name="Secka A."/>
            <person name="Antonio M."/>
            <person name="Oren A."/>
            <person name="Chaudhuri R.R."/>
            <person name="La Ragione R."/>
            <person name="Hildebrand F."/>
            <person name="Pallen M.J."/>
        </authorList>
    </citation>
    <scope>NUCLEOTIDE SEQUENCE</scope>
    <source>
        <strain evidence="8">B3-4054</strain>
    </source>
</reference>
<dbReference type="InterPro" id="IPR015942">
    <property type="entry name" value="Asp/Glu/hydantoin_racemase"/>
</dbReference>
<dbReference type="PANTHER" id="PTHR21198">
    <property type="entry name" value="GLUTAMATE RACEMASE"/>
    <property type="match status" value="1"/>
</dbReference>
<evidence type="ECO:0000256" key="6">
    <source>
        <dbReference type="ARBA" id="ARBA00023316"/>
    </source>
</evidence>
<reference evidence="8" key="1">
    <citation type="submission" date="2020-10" db="EMBL/GenBank/DDBJ databases">
        <authorList>
            <person name="Gilroy R."/>
        </authorList>
    </citation>
    <scope>NUCLEOTIDE SEQUENCE</scope>
    <source>
        <strain evidence="8">B3-4054</strain>
    </source>
</reference>
<dbReference type="InterPro" id="IPR004391">
    <property type="entry name" value="Glu_race"/>
</dbReference>
<keyword evidence="3 7" id="KW-0133">Cell shape</keyword>
<sequence>MTDTDPQFTSFCCAFLDSGVGGLPYLRQLKHLSPGTACIYVADTAHFPYGEKTPQQVSASAAETVEKILARFSPGVLVVACNTISVTALDALRRTFPLPFVGTVPAIKRAAAISKNRVIGLLATERTVENPYTRKLAHDFAADCRMIYQPASGLVSLIEKRLLFAASGERVDAVRPVVRPFLEGGADTVVLGCTHFLHLSDAFQTALGSGVQVVDSLDGVAQQACRILHGGASGTLLPPASPDALFVTGPLSPEQEENYRRICPLFRLQWGGML</sequence>
<keyword evidence="5 7" id="KW-0413">Isomerase</keyword>
<dbReference type="Proteomes" id="UP000823616">
    <property type="component" value="Unassembled WGS sequence"/>
</dbReference>
<evidence type="ECO:0000313" key="9">
    <source>
        <dbReference type="Proteomes" id="UP000823616"/>
    </source>
</evidence>
<organism evidence="8 9">
    <name type="scientific">Candidatus Avitreponema avistercoris</name>
    <dbReference type="NCBI Taxonomy" id="2840705"/>
    <lineage>
        <taxon>Bacteria</taxon>
        <taxon>Pseudomonadati</taxon>
        <taxon>Spirochaetota</taxon>
        <taxon>Spirochaetia</taxon>
        <taxon>Spirochaetales</taxon>
        <taxon>Candidatus Avitreponema</taxon>
    </lineage>
</organism>
<dbReference type="EC" id="5.1.1.3" evidence="2 7"/>
<protein>
    <recommendedName>
        <fullName evidence="2 7">Glutamate racemase</fullName>
        <ecNumber evidence="2 7">5.1.1.3</ecNumber>
    </recommendedName>
</protein>
<dbReference type="GO" id="GO:0008360">
    <property type="term" value="P:regulation of cell shape"/>
    <property type="evidence" value="ECO:0007669"/>
    <property type="project" value="UniProtKB-KW"/>
</dbReference>
<feature type="binding site" evidence="7">
    <location>
        <begin position="82"/>
        <end position="83"/>
    </location>
    <ligand>
        <name>substrate</name>
    </ligand>
</feature>
<feature type="active site" description="Proton donor/acceptor" evidence="7">
    <location>
        <position position="81"/>
    </location>
</feature>
<evidence type="ECO:0000256" key="2">
    <source>
        <dbReference type="ARBA" id="ARBA00013090"/>
    </source>
</evidence>
<dbReference type="Pfam" id="PF01177">
    <property type="entry name" value="Asp_Glu_race"/>
    <property type="match status" value="1"/>
</dbReference>
<dbReference type="EMBL" id="JADIMS010000160">
    <property type="protein sequence ID" value="MBO8451171.1"/>
    <property type="molecule type" value="Genomic_DNA"/>
</dbReference>
<feature type="active site" description="Proton donor/acceptor" evidence="7">
    <location>
        <position position="193"/>
    </location>
</feature>
<evidence type="ECO:0000256" key="5">
    <source>
        <dbReference type="ARBA" id="ARBA00023235"/>
    </source>
</evidence>
<keyword evidence="6 7" id="KW-0961">Cell wall biogenesis/degradation</keyword>
<comment type="catalytic activity">
    <reaction evidence="1 7">
        <text>L-glutamate = D-glutamate</text>
        <dbReference type="Rhea" id="RHEA:12813"/>
        <dbReference type="ChEBI" id="CHEBI:29985"/>
        <dbReference type="ChEBI" id="CHEBI:29986"/>
        <dbReference type="EC" id="5.1.1.3"/>
    </reaction>
</comment>
<accession>A0A9D9HH14</accession>
<gene>
    <name evidence="7 8" type="primary">murI</name>
    <name evidence="8" type="ORF">IAA96_08720</name>
</gene>
<proteinExistence type="inferred from homology"/>
<feature type="binding site" evidence="7">
    <location>
        <begin position="17"/>
        <end position="18"/>
    </location>
    <ligand>
        <name>substrate</name>
    </ligand>
</feature>
<evidence type="ECO:0000256" key="1">
    <source>
        <dbReference type="ARBA" id="ARBA00001602"/>
    </source>
</evidence>
<feature type="binding site" evidence="7">
    <location>
        <begin position="49"/>
        <end position="50"/>
    </location>
    <ligand>
        <name>substrate</name>
    </ligand>
</feature>
<dbReference type="GO" id="GO:0008881">
    <property type="term" value="F:glutamate racemase activity"/>
    <property type="evidence" value="ECO:0007669"/>
    <property type="project" value="UniProtKB-UniRule"/>
</dbReference>
<dbReference type="NCBIfam" id="TIGR00067">
    <property type="entry name" value="glut_race"/>
    <property type="match status" value="1"/>
</dbReference>
<dbReference type="PANTHER" id="PTHR21198:SF2">
    <property type="entry name" value="GLUTAMATE RACEMASE"/>
    <property type="match status" value="1"/>
</dbReference>
<comment type="similarity">
    <text evidence="7">Belongs to the aspartate/glutamate racemases family.</text>
</comment>
<dbReference type="InterPro" id="IPR001920">
    <property type="entry name" value="Asp/Glu_race"/>
</dbReference>
<comment type="pathway">
    <text evidence="7">Cell wall biogenesis; peptidoglycan biosynthesis.</text>
</comment>
<evidence type="ECO:0000256" key="3">
    <source>
        <dbReference type="ARBA" id="ARBA00022960"/>
    </source>
</evidence>
<feature type="binding site" evidence="7">
    <location>
        <begin position="194"/>
        <end position="195"/>
    </location>
    <ligand>
        <name>substrate</name>
    </ligand>
</feature>
<keyword evidence="4 7" id="KW-0573">Peptidoglycan synthesis</keyword>
<dbReference type="GO" id="GO:0009252">
    <property type="term" value="P:peptidoglycan biosynthetic process"/>
    <property type="evidence" value="ECO:0007669"/>
    <property type="project" value="UniProtKB-UniRule"/>
</dbReference>
<evidence type="ECO:0000256" key="7">
    <source>
        <dbReference type="HAMAP-Rule" id="MF_00258"/>
    </source>
</evidence>
<evidence type="ECO:0000256" key="4">
    <source>
        <dbReference type="ARBA" id="ARBA00022984"/>
    </source>
</evidence>
<dbReference type="HAMAP" id="MF_00258">
    <property type="entry name" value="Glu_racemase"/>
    <property type="match status" value="1"/>
</dbReference>
<name>A0A9D9HH14_9SPIR</name>
<comment type="function">
    <text evidence="7">Provides the (R)-glutamate required for cell wall biosynthesis.</text>
</comment>
<dbReference type="AlphaFoldDB" id="A0A9D9HH14"/>
<dbReference type="Gene3D" id="3.40.50.1860">
    <property type="match status" value="2"/>
</dbReference>
<comment type="caution">
    <text evidence="8">The sequence shown here is derived from an EMBL/GenBank/DDBJ whole genome shotgun (WGS) entry which is preliminary data.</text>
</comment>